<name>A0ABQ3M0X3_9PSEU</name>
<keyword evidence="2" id="KW-1185">Reference proteome</keyword>
<evidence type="ECO:0000313" key="2">
    <source>
        <dbReference type="Proteomes" id="UP000605568"/>
    </source>
</evidence>
<dbReference type="Proteomes" id="UP000605568">
    <property type="component" value="Unassembled WGS sequence"/>
</dbReference>
<accession>A0ABQ3M0X3</accession>
<dbReference type="EMBL" id="BNAR01000001">
    <property type="protein sequence ID" value="GHH31082.1"/>
    <property type="molecule type" value="Genomic_DNA"/>
</dbReference>
<organism evidence="1 2">
    <name type="scientific">Lentzea cavernae</name>
    <dbReference type="NCBI Taxonomy" id="2020703"/>
    <lineage>
        <taxon>Bacteria</taxon>
        <taxon>Bacillati</taxon>
        <taxon>Actinomycetota</taxon>
        <taxon>Actinomycetes</taxon>
        <taxon>Pseudonocardiales</taxon>
        <taxon>Pseudonocardiaceae</taxon>
        <taxon>Lentzea</taxon>
    </lineage>
</organism>
<evidence type="ECO:0000313" key="1">
    <source>
        <dbReference type="EMBL" id="GHH31082.1"/>
    </source>
</evidence>
<sequence>MALVAADGVDRRGTAGRRHGLGGDLVDSLITRPGGLVAVLETVSQCSQLIPPGALGNAEPVEVPVSGHNLVLTLINRSDLEVHLDNVRPLIVEALLPDGERASGAAPLTVGARRAETVVLCPVTSRQACVAWRLVIRWHEDGEVLHSAWDLVATGYVGWTTTAPDGEAVPRPLNQLGHWDPMSTWQDGGTSYDEHLAMIVTPDQAWLDAIRYD</sequence>
<gene>
    <name evidence="1" type="ORF">GCM10017774_09990</name>
</gene>
<reference evidence="2" key="1">
    <citation type="journal article" date="2019" name="Int. J. Syst. Evol. Microbiol.">
        <title>The Global Catalogue of Microorganisms (GCM) 10K type strain sequencing project: providing services to taxonomists for standard genome sequencing and annotation.</title>
        <authorList>
            <consortium name="The Broad Institute Genomics Platform"/>
            <consortium name="The Broad Institute Genome Sequencing Center for Infectious Disease"/>
            <person name="Wu L."/>
            <person name="Ma J."/>
        </authorList>
    </citation>
    <scope>NUCLEOTIDE SEQUENCE [LARGE SCALE GENOMIC DNA]</scope>
    <source>
        <strain evidence="2">CGMCC 4.7367</strain>
    </source>
</reference>
<proteinExistence type="predicted"/>
<protein>
    <submittedName>
        <fullName evidence="1">Uncharacterized protein</fullName>
    </submittedName>
</protein>
<comment type="caution">
    <text evidence="1">The sequence shown here is derived from an EMBL/GenBank/DDBJ whole genome shotgun (WGS) entry which is preliminary data.</text>
</comment>